<dbReference type="AlphaFoldDB" id="A0A1F5WYN4"/>
<comment type="caution">
    <text evidence="1">The sequence shown here is derived from an EMBL/GenBank/DDBJ whole genome shotgun (WGS) entry which is preliminary data.</text>
</comment>
<sequence>MKKALKRGFSLIETMIAISVLVLVITGPLTLAAQSLKAASAAKNNLIAANLAQEGIELIRLYRTNNILQGRGWMEGLLPPGPAECQSPANGCYIDALNFDGSTQNFEIKNCSGGFYPNGCPLLKMNARNFYNYTSGNTTIFQRTIRLKKIDDDIVRINVTINWKGNTGGQSLSVEEIILNWLRL</sequence>
<dbReference type="Proteomes" id="UP000178114">
    <property type="component" value="Unassembled WGS sequence"/>
</dbReference>
<dbReference type="EMBL" id="MFID01000029">
    <property type="protein sequence ID" value="OGF80765.1"/>
    <property type="molecule type" value="Genomic_DNA"/>
</dbReference>
<name>A0A1F5WYN4_9BACT</name>
<dbReference type="NCBIfam" id="TIGR02532">
    <property type="entry name" value="IV_pilin_GFxxxE"/>
    <property type="match status" value="1"/>
</dbReference>
<dbReference type="Pfam" id="PF07963">
    <property type="entry name" value="N_methyl"/>
    <property type="match status" value="1"/>
</dbReference>
<evidence type="ECO:0000313" key="2">
    <source>
        <dbReference type="Proteomes" id="UP000178114"/>
    </source>
</evidence>
<organism evidence="1 2">
    <name type="scientific">Candidatus Giovannonibacteria bacterium RIFCSPLOWO2_01_FULL_45_34</name>
    <dbReference type="NCBI Taxonomy" id="1798351"/>
    <lineage>
        <taxon>Bacteria</taxon>
        <taxon>Candidatus Giovannoniibacteriota</taxon>
    </lineage>
</organism>
<evidence type="ECO:0000313" key="1">
    <source>
        <dbReference type="EMBL" id="OGF80765.1"/>
    </source>
</evidence>
<reference evidence="1 2" key="1">
    <citation type="journal article" date="2016" name="Nat. Commun.">
        <title>Thousands of microbial genomes shed light on interconnected biogeochemical processes in an aquifer system.</title>
        <authorList>
            <person name="Anantharaman K."/>
            <person name="Brown C.T."/>
            <person name="Hug L.A."/>
            <person name="Sharon I."/>
            <person name="Castelle C.J."/>
            <person name="Probst A.J."/>
            <person name="Thomas B.C."/>
            <person name="Singh A."/>
            <person name="Wilkins M.J."/>
            <person name="Karaoz U."/>
            <person name="Brodie E.L."/>
            <person name="Williams K.H."/>
            <person name="Hubbard S.S."/>
            <person name="Banfield J.F."/>
        </authorList>
    </citation>
    <scope>NUCLEOTIDE SEQUENCE [LARGE SCALE GENOMIC DNA]</scope>
</reference>
<evidence type="ECO:0008006" key="3">
    <source>
        <dbReference type="Google" id="ProtNLM"/>
    </source>
</evidence>
<proteinExistence type="predicted"/>
<dbReference type="InterPro" id="IPR012902">
    <property type="entry name" value="N_methyl_site"/>
</dbReference>
<protein>
    <recommendedName>
        <fullName evidence="3">Type II secretion system protein GspI C-terminal domain-containing protein</fullName>
    </recommendedName>
</protein>
<dbReference type="STRING" id="1798351.A2930_02455"/>
<gene>
    <name evidence="1" type="ORF">A2930_02455</name>
</gene>
<accession>A0A1F5WYN4</accession>